<accession>A0ABW4SGI9</accession>
<dbReference type="EMBL" id="JBHUGI010000032">
    <property type="protein sequence ID" value="MFD1928550.1"/>
    <property type="molecule type" value="Genomic_DNA"/>
</dbReference>
<dbReference type="InterPro" id="IPR004304">
    <property type="entry name" value="FmdA_AmdA"/>
</dbReference>
<dbReference type="Gene3D" id="2.40.10.120">
    <property type="match status" value="1"/>
</dbReference>
<name>A0ABW4SGI9_9BACL</name>
<evidence type="ECO:0000313" key="1">
    <source>
        <dbReference type="EMBL" id="MFD1928550.1"/>
    </source>
</evidence>
<keyword evidence="2" id="KW-1185">Reference proteome</keyword>
<proteinExistence type="predicted"/>
<dbReference type="Gene3D" id="3.10.28.20">
    <property type="entry name" value="Acetamidase/Formamidase-like domains"/>
    <property type="match status" value="1"/>
</dbReference>
<dbReference type="Pfam" id="PF03069">
    <property type="entry name" value="FmdA_AmdA"/>
    <property type="match status" value="2"/>
</dbReference>
<gene>
    <name evidence="1" type="ORF">ACFSFY_10970</name>
</gene>
<sequence>MKTITAESGIIYEFNKFNPYTTRIASGTTVKIEAYDCFQNQIQTPETEVGGIDWDKINPATGPIFIEDAMPGDILKVTIKQIEIGEQGVMVVGPGLGVMGHKIEQMESKILPIKDGKVHFNDIEIPLNKMVGVIGVAPEGNGVNCGTPGAHGGNMDNKMISEGAILYFPVFAEGALFALGDLHAAMGDGEVSVSGVEVPGEVTVKLEVLKGDRLSHPMLENRDVFTQIVSAETLDEAAKLAATEMIERIVDKTGLPLSEITMLISAAGQSEICQIVDPLMTARFVVPKWLLKELDCTLINN</sequence>
<organism evidence="1 2">
    <name type="scientific">Sporosarcina siberiensis</name>
    <dbReference type="NCBI Taxonomy" id="1365606"/>
    <lineage>
        <taxon>Bacteria</taxon>
        <taxon>Bacillati</taxon>
        <taxon>Bacillota</taxon>
        <taxon>Bacilli</taxon>
        <taxon>Bacillales</taxon>
        <taxon>Caryophanaceae</taxon>
        <taxon>Sporosarcina</taxon>
    </lineage>
</organism>
<dbReference type="PANTHER" id="PTHR31891">
    <property type="entry name" value="FORMAMIDASE C869.04-RELATED"/>
    <property type="match status" value="1"/>
</dbReference>
<dbReference type="PANTHER" id="PTHR31891:SF1">
    <property type="entry name" value="FORMAMIDASE C869.04-RELATED"/>
    <property type="match status" value="1"/>
</dbReference>
<protein>
    <submittedName>
        <fullName evidence="1">Acetamidase/formamidase family protein</fullName>
    </submittedName>
</protein>
<evidence type="ECO:0000313" key="2">
    <source>
        <dbReference type="Proteomes" id="UP001597218"/>
    </source>
</evidence>
<dbReference type="RefSeq" id="WP_381537994.1">
    <property type="nucleotide sequence ID" value="NZ_JBHUGI010000032.1"/>
</dbReference>
<dbReference type="SUPFAM" id="SSF141130">
    <property type="entry name" value="Acetamidase/Formamidase-like"/>
    <property type="match status" value="1"/>
</dbReference>
<dbReference type="Proteomes" id="UP001597218">
    <property type="component" value="Unassembled WGS sequence"/>
</dbReference>
<reference evidence="2" key="1">
    <citation type="journal article" date="2019" name="Int. J. Syst. Evol. Microbiol.">
        <title>The Global Catalogue of Microorganisms (GCM) 10K type strain sequencing project: providing services to taxonomists for standard genome sequencing and annotation.</title>
        <authorList>
            <consortium name="The Broad Institute Genomics Platform"/>
            <consortium name="The Broad Institute Genome Sequencing Center for Infectious Disease"/>
            <person name="Wu L."/>
            <person name="Ma J."/>
        </authorList>
    </citation>
    <scope>NUCLEOTIDE SEQUENCE [LARGE SCALE GENOMIC DNA]</scope>
    <source>
        <strain evidence="2">CGMCC 4.7177</strain>
    </source>
</reference>
<dbReference type="Gene3D" id="2.60.120.580">
    <property type="entry name" value="Acetamidase/Formamidase-like domains"/>
    <property type="match status" value="1"/>
</dbReference>
<comment type="caution">
    <text evidence="1">The sequence shown here is derived from an EMBL/GenBank/DDBJ whole genome shotgun (WGS) entry which is preliminary data.</text>
</comment>